<evidence type="ECO:0000256" key="1">
    <source>
        <dbReference type="ARBA" id="ARBA00004175"/>
    </source>
</evidence>
<evidence type="ECO:0000256" key="11">
    <source>
        <dbReference type="ARBA" id="ARBA00023136"/>
    </source>
</evidence>
<dbReference type="Pfam" id="PF00023">
    <property type="entry name" value="Ank"/>
    <property type="match status" value="2"/>
</dbReference>
<dbReference type="PRINTS" id="PR01415">
    <property type="entry name" value="ANKYRIN"/>
</dbReference>
<dbReference type="PANTHER" id="PTHR24198:SF165">
    <property type="entry name" value="ANKYRIN REPEAT-CONTAINING PROTEIN-RELATED"/>
    <property type="match status" value="1"/>
</dbReference>
<dbReference type="GO" id="GO:0006887">
    <property type="term" value="P:exocytosis"/>
    <property type="evidence" value="ECO:0007669"/>
    <property type="project" value="UniProtKB-KW"/>
</dbReference>
<evidence type="ECO:0000256" key="7">
    <source>
        <dbReference type="ARBA" id="ARBA00022699"/>
    </source>
</evidence>
<dbReference type="Pfam" id="PF13637">
    <property type="entry name" value="Ank_4"/>
    <property type="match status" value="1"/>
</dbReference>
<comment type="subcellular location">
    <subcellularLocation>
        <location evidence="2">Secreted</location>
    </subcellularLocation>
    <subcellularLocation>
        <location evidence="1">Target cell membrane</location>
    </subcellularLocation>
</comment>
<feature type="repeat" description="ANK" evidence="16">
    <location>
        <begin position="169"/>
        <end position="199"/>
    </location>
</feature>
<dbReference type="InterPro" id="IPR002110">
    <property type="entry name" value="Ankyrin_rpt"/>
</dbReference>
<evidence type="ECO:0000256" key="4">
    <source>
        <dbReference type="ARBA" id="ARBA00022525"/>
    </source>
</evidence>
<dbReference type="PROSITE" id="PS50096">
    <property type="entry name" value="IQ"/>
    <property type="match status" value="1"/>
</dbReference>
<dbReference type="AlphaFoldDB" id="A0A8X6MQN1"/>
<evidence type="ECO:0000256" key="3">
    <source>
        <dbReference type="ARBA" id="ARBA00022483"/>
    </source>
</evidence>
<dbReference type="InterPro" id="IPR036770">
    <property type="entry name" value="Ankyrin_rpt-contain_sf"/>
</dbReference>
<feature type="repeat" description="ANK" evidence="16">
    <location>
        <begin position="206"/>
        <end position="227"/>
    </location>
</feature>
<dbReference type="Pfam" id="PF12796">
    <property type="entry name" value="Ank_2"/>
    <property type="match status" value="4"/>
</dbReference>
<keyword evidence="6" id="KW-0800">Toxin</keyword>
<evidence type="ECO:0000256" key="6">
    <source>
        <dbReference type="ARBA" id="ARBA00022656"/>
    </source>
</evidence>
<dbReference type="PROSITE" id="PS50297">
    <property type="entry name" value="ANK_REP_REGION"/>
    <property type="match status" value="7"/>
</dbReference>
<dbReference type="PROSITE" id="PS50088">
    <property type="entry name" value="ANK_REPEAT"/>
    <property type="match status" value="8"/>
</dbReference>
<evidence type="ECO:0000256" key="14">
    <source>
        <dbReference type="ARBA" id="ARBA00049715"/>
    </source>
</evidence>
<dbReference type="OrthoDB" id="194358at2759"/>
<feature type="repeat" description="ANK" evidence="16">
    <location>
        <begin position="374"/>
        <end position="406"/>
    </location>
</feature>
<evidence type="ECO:0000256" key="9">
    <source>
        <dbReference type="ARBA" id="ARBA00023028"/>
    </source>
</evidence>
<comment type="subunit">
    <text evidence="14">Homotetramer in membranes.</text>
</comment>
<feature type="repeat" description="ANK" evidence="16">
    <location>
        <begin position="440"/>
        <end position="472"/>
    </location>
</feature>
<keyword evidence="5" id="KW-1052">Target cell membrane</keyword>
<dbReference type="GO" id="GO:0005737">
    <property type="term" value="C:cytoplasm"/>
    <property type="evidence" value="ECO:0007669"/>
    <property type="project" value="TreeGrafter"/>
</dbReference>
<name>A0A8X6MQN1_NEPPI</name>
<accession>A0A8X6MQN1</accession>
<feature type="repeat" description="ANK" evidence="16">
    <location>
        <begin position="341"/>
        <end position="373"/>
    </location>
</feature>
<evidence type="ECO:0000256" key="2">
    <source>
        <dbReference type="ARBA" id="ARBA00004613"/>
    </source>
</evidence>
<keyword evidence="7" id="KW-0528">Neurotoxin</keyword>
<dbReference type="GO" id="GO:0044231">
    <property type="term" value="C:host cell presynaptic membrane"/>
    <property type="evidence" value="ECO:0007669"/>
    <property type="project" value="UniProtKB-KW"/>
</dbReference>
<evidence type="ECO:0000256" key="8">
    <source>
        <dbReference type="ARBA" id="ARBA00022737"/>
    </source>
</evidence>
<dbReference type="GO" id="GO:0005576">
    <property type="term" value="C:extracellular region"/>
    <property type="evidence" value="ECO:0007669"/>
    <property type="project" value="UniProtKB-SubCell"/>
</dbReference>
<evidence type="ECO:0000313" key="17">
    <source>
        <dbReference type="EMBL" id="GFS72608.1"/>
    </source>
</evidence>
<keyword evidence="10 16" id="KW-0040">ANK repeat</keyword>
<dbReference type="GO" id="GO:0090729">
    <property type="term" value="F:toxin activity"/>
    <property type="evidence" value="ECO:0007669"/>
    <property type="project" value="UniProtKB-KW"/>
</dbReference>
<comment type="similarity">
    <text evidence="13">Belongs to the cationic peptide 01 (latrotoxin) family. 03 (alpha-latrotoxin) subfamily.</text>
</comment>
<comment type="caution">
    <text evidence="17">The sequence shown here is derived from an EMBL/GenBank/DDBJ whole genome shotgun (WGS) entry which is preliminary data.</text>
</comment>
<sequence>MTLSLHVACTTGKRNLVKKIIGSVPLKELETKDEMGKTPLMLSVMHNQLECSILLLKADVYIDNSDIFGQTALHIAANKGFHRAVKLLISYNASCLQKDFHGVTPLHLAAIHNNPKCLLAMLKEIKPGEIDIQDSSKKTPLHWSAAYSNIENTRILLAMHANVCIPDEEGKTPLHWAVINSNSSALGCIEVLLEQEGSVINWQAYDGRSALHLAVATGNVEVVRYLVGREDCDVDVVDNAFCTPLHLAAVKGFSEKVNILLNGSTFCISADDNGATALHYAAYNNHATTMDIFLSRNLVCADDITDENGRNAFIWAAARNSEDVVKIMAISVADILYADKDGVTALHAAAIQGHEAIIELLIDFQVPVELKDKYGLTPLLRACEYGRLKAALALINHGANIYVQDANNRSTVHWCAVHGHAYLCQILLLKGVECNSLDSFGMAPLHYSCGKGYLNCVSVLLETKAQINITNMKGKMPLHLAVLNGHLGVVKLLCEYDADVNAMAFQTCWRTPLDLASMNNNIEIVKLLRQYGALSFKEIAAHKIQDDSLRKKWIKDIYLNDFAPSNYSMVWFRNRSGKFSGEKQFFQEFRNLHERNQETTSNTAFLKAYQHVNDAFNMQLFIRQKFFFEMCPSEIPLFIQDTYANRGILQQNFQKGYCENIVSSSLKRYQKDRCLGETNVNIEIRAACIIQRTWRRYILKKRFKNMRNHINKFFEAIENRNFAEKLWHIKLFTFFNRL</sequence>
<dbReference type="Gene3D" id="1.25.40.20">
    <property type="entry name" value="Ankyrin repeat-containing domain"/>
    <property type="match status" value="7"/>
</dbReference>
<feature type="repeat" description="ANK" evidence="16">
    <location>
        <begin position="473"/>
        <end position="505"/>
    </location>
</feature>
<keyword evidence="8" id="KW-0677">Repeat</keyword>
<gene>
    <name evidence="17" type="primary">INVS</name>
    <name evidence="17" type="ORF">NPIL_169992</name>
</gene>
<feature type="repeat" description="ANK" evidence="16">
    <location>
        <begin position="68"/>
        <end position="100"/>
    </location>
</feature>
<protein>
    <recommendedName>
        <fullName evidence="15">Alpha-latrotoxin</fullName>
    </recommendedName>
</protein>
<keyword evidence="3" id="KW-0268">Exocytosis</keyword>
<proteinExistence type="inferred from homology"/>
<keyword evidence="12" id="KW-1053">Target membrane</keyword>
<evidence type="ECO:0000313" key="18">
    <source>
        <dbReference type="Proteomes" id="UP000887013"/>
    </source>
</evidence>
<feature type="repeat" description="ANK" evidence="16">
    <location>
        <begin position="136"/>
        <end position="168"/>
    </location>
</feature>
<evidence type="ECO:0000256" key="12">
    <source>
        <dbReference type="ARBA" id="ARBA00023298"/>
    </source>
</evidence>
<dbReference type="SUPFAM" id="SSF48403">
    <property type="entry name" value="Ankyrin repeat"/>
    <property type="match status" value="2"/>
</dbReference>
<dbReference type="PANTHER" id="PTHR24198">
    <property type="entry name" value="ANKYRIN REPEAT AND PROTEIN KINASE DOMAIN-CONTAINING PROTEIN"/>
    <property type="match status" value="1"/>
</dbReference>
<keyword evidence="9" id="KW-0638">Presynaptic neurotoxin</keyword>
<dbReference type="SMART" id="SM00248">
    <property type="entry name" value="ANK"/>
    <property type="match status" value="15"/>
</dbReference>
<dbReference type="EMBL" id="BMAW01001106">
    <property type="protein sequence ID" value="GFS72608.1"/>
    <property type="molecule type" value="Genomic_DNA"/>
</dbReference>
<keyword evidence="11" id="KW-0472">Membrane</keyword>
<evidence type="ECO:0000256" key="10">
    <source>
        <dbReference type="ARBA" id="ARBA00023043"/>
    </source>
</evidence>
<evidence type="ECO:0000256" key="5">
    <source>
        <dbReference type="ARBA" id="ARBA00022537"/>
    </source>
</evidence>
<keyword evidence="4" id="KW-0964">Secreted</keyword>
<keyword evidence="18" id="KW-1185">Reference proteome</keyword>
<evidence type="ECO:0000256" key="13">
    <source>
        <dbReference type="ARBA" id="ARBA00049657"/>
    </source>
</evidence>
<reference evidence="17" key="1">
    <citation type="submission" date="2020-08" db="EMBL/GenBank/DDBJ databases">
        <title>Multicomponent nature underlies the extraordinary mechanical properties of spider dragline silk.</title>
        <authorList>
            <person name="Kono N."/>
            <person name="Nakamura H."/>
            <person name="Mori M."/>
            <person name="Yoshida Y."/>
            <person name="Ohtoshi R."/>
            <person name="Malay A.D."/>
            <person name="Moran D.A.P."/>
            <person name="Tomita M."/>
            <person name="Numata K."/>
            <person name="Arakawa K."/>
        </authorList>
    </citation>
    <scope>NUCLEOTIDE SEQUENCE</scope>
</reference>
<dbReference type="GO" id="GO:0044218">
    <property type="term" value="C:other organism cell membrane"/>
    <property type="evidence" value="ECO:0007669"/>
    <property type="project" value="UniProtKB-KW"/>
</dbReference>
<organism evidence="17 18">
    <name type="scientific">Nephila pilipes</name>
    <name type="common">Giant wood spider</name>
    <name type="synonym">Nephila maculata</name>
    <dbReference type="NCBI Taxonomy" id="299642"/>
    <lineage>
        <taxon>Eukaryota</taxon>
        <taxon>Metazoa</taxon>
        <taxon>Ecdysozoa</taxon>
        <taxon>Arthropoda</taxon>
        <taxon>Chelicerata</taxon>
        <taxon>Arachnida</taxon>
        <taxon>Araneae</taxon>
        <taxon>Araneomorphae</taxon>
        <taxon>Entelegynae</taxon>
        <taxon>Araneoidea</taxon>
        <taxon>Nephilidae</taxon>
        <taxon>Nephila</taxon>
    </lineage>
</organism>
<dbReference type="Proteomes" id="UP000887013">
    <property type="component" value="Unassembled WGS sequence"/>
</dbReference>
<evidence type="ECO:0000256" key="16">
    <source>
        <dbReference type="PROSITE-ProRule" id="PRU00023"/>
    </source>
</evidence>
<evidence type="ECO:0000256" key="15">
    <source>
        <dbReference type="ARBA" id="ARBA00049811"/>
    </source>
</evidence>